<gene>
    <name evidence="1" type="ORF">RM609_10175</name>
</gene>
<evidence type="ECO:0000313" key="1">
    <source>
        <dbReference type="EMBL" id="MDT0449440.1"/>
    </source>
</evidence>
<sequence>MTAHSATGPAALLARPDGVVAWATDGESDPEGLTAALRTWLGPAPSHRPR</sequence>
<accession>A0ABU2SKL7</accession>
<dbReference type="EMBL" id="JAVRFI010000005">
    <property type="protein sequence ID" value="MDT0449440.1"/>
    <property type="molecule type" value="Genomic_DNA"/>
</dbReference>
<dbReference type="Proteomes" id="UP001180531">
    <property type="component" value="Unassembled WGS sequence"/>
</dbReference>
<name>A0ABU2SKL7_9ACTN</name>
<dbReference type="Gene3D" id="3.40.30.120">
    <property type="match status" value="1"/>
</dbReference>
<reference evidence="1" key="1">
    <citation type="submission" date="2024-05" db="EMBL/GenBank/DDBJ databases">
        <title>30 novel species of actinomycetes from the DSMZ collection.</title>
        <authorList>
            <person name="Nouioui I."/>
        </authorList>
    </citation>
    <scope>NUCLEOTIDE SEQUENCE</scope>
    <source>
        <strain evidence="1">DSM 40473</strain>
    </source>
</reference>
<comment type="caution">
    <text evidence="1">The sequence shown here is derived from an EMBL/GenBank/DDBJ whole genome shotgun (WGS) entry which is preliminary data.</text>
</comment>
<dbReference type="Pfam" id="PF21274">
    <property type="entry name" value="Rng_hyd_C"/>
    <property type="match status" value="1"/>
</dbReference>
<keyword evidence="2" id="KW-1185">Reference proteome</keyword>
<organism evidence="1 2">
    <name type="scientific">Streptomyces hesseae</name>
    <dbReference type="NCBI Taxonomy" id="3075519"/>
    <lineage>
        <taxon>Bacteria</taxon>
        <taxon>Bacillati</taxon>
        <taxon>Actinomycetota</taxon>
        <taxon>Actinomycetes</taxon>
        <taxon>Kitasatosporales</taxon>
        <taxon>Streptomycetaceae</taxon>
        <taxon>Streptomyces</taxon>
    </lineage>
</organism>
<protein>
    <submittedName>
        <fullName evidence="1">Uncharacterized protein</fullName>
    </submittedName>
</protein>
<evidence type="ECO:0000313" key="2">
    <source>
        <dbReference type="Proteomes" id="UP001180531"/>
    </source>
</evidence>
<proteinExistence type="predicted"/>